<protein>
    <submittedName>
        <fullName evidence="1">Pyrroline-5-carboxylate reductase</fullName>
    </submittedName>
</protein>
<comment type="caution">
    <text evidence="1">The sequence shown here is derived from an EMBL/GenBank/DDBJ whole genome shotgun (WGS) entry which is preliminary data.</text>
</comment>
<sequence length="110" mass="11553">MLVSPAMKGEMDTDLPGEGRAANVAVAQVIKPASLGFIGCGNMAQAMLSAFLKKDEVARSSDLVFLCVKPHLLTPVLADLLPLENNHSPLFISVVTGVSLSDLEEVCLCA</sequence>
<accession>A0A5B7G008</accession>
<dbReference type="OrthoDB" id="10263291at2759"/>
<dbReference type="AlphaFoldDB" id="A0A5B7G008"/>
<dbReference type="GO" id="GO:0055129">
    <property type="term" value="P:L-proline biosynthetic process"/>
    <property type="evidence" value="ECO:0007669"/>
    <property type="project" value="TreeGrafter"/>
</dbReference>
<dbReference type="EMBL" id="VSRR010010712">
    <property type="protein sequence ID" value="MPC52222.1"/>
    <property type="molecule type" value="Genomic_DNA"/>
</dbReference>
<dbReference type="Gene3D" id="3.40.50.720">
    <property type="entry name" value="NAD(P)-binding Rossmann-like Domain"/>
    <property type="match status" value="1"/>
</dbReference>
<dbReference type="SUPFAM" id="SSF51735">
    <property type="entry name" value="NAD(P)-binding Rossmann-fold domains"/>
    <property type="match status" value="1"/>
</dbReference>
<dbReference type="InterPro" id="IPR036291">
    <property type="entry name" value="NAD(P)-bd_dom_sf"/>
</dbReference>
<dbReference type="Proteomes" id="UP000324222">
    <property type="component" value="Unassembled WGS sequence"/>
</dbReference>
<gene>
    <name evidence="1" type="primary">P5CR</name>
    <name evidence="1" type="ORF">E2C01_046084</name>
</gene>
<evidence type="ECO:0000313" key="1">
    <source>
        <dbReference type="EMBL" id="MPC52222.1"/>
    </source>
</evidence>
<dbReference type="PANTHER" id="PTHR11645:SF69">
    <property type="entry name" value="PYRROLINE-5-CARBOXYLATE REDUCTASE"/>
    <property type="match status" value="1"/>
</dbReference>
<keyword evidence="2" id="KW-1185">Reference proteome</keyword>
<dbReference type="GO" id="GO:0004735">
    <property type="term" value="F:pyrroline-5-carboxylate reductase activity"/>
    <property type="evidence" value="ECO:0007669"/>
    <property type="project" value="TreeGrafter"/>
</dbReference>
<organism evidence="1 2">
    <name type="scientific">Portunus trituberculatus</name>
    <name type="common">Swimming crab</name>
    <name type="synonym">Neptunus trituberculatus</name>
    <dbReference type="NCBI Taxonomy" id="210409"/>
    <lineage>
        <taxon>Eukaryota</taxon>
        <taxon>Metazoa</taxon>
        <taxon>Ecdysozoa</taxon>
        <taxon>Arthropoda</taxon>
        <taxon>Crustacea</taxon>
        <taxon>Multicrustacea</taxon>
        <taxon>Malacostraca</taxon>
        <taxon>Eumalacostraca</taxon>
        <taxon>Eucarida</taxon>
        <taxon>Decapoda</taxon>
        <taxon>Pleocyemata</taxon>
        <taxon>Brachyura</taxon>
        <taxon>Eubrachyura</taxon>
        <taxon>Portunoidea</taxon>
        <taxon>Portunidae</taxon>
        <taxon>Portuninae</taxon>
        <taxon>Portunus</taxon>
    </lineage>
</organism>
<name>A0A5B7G008_PORTR</name>
<evidence type="ECO:0000313" key="2">
    <source>
        <dbReference type="Proteomes" id="UP000324222"/>
    </source>
</evidence>
<dbReference type="PANTHER" id="PTHR11645">
    <property type="entry name" value="PYRROLINE-5-CARBOXYLATE REDUCTASE"/>
    <property type="match status" value="1"/>
</dbReference>
<reference evidence="1 2" key="1">
    <citation type="submission" date="2019-05" db="EMBL/GenBank/DDBJ databases">
        <title>Another draft genome of Portunus trituberculatus and its Hox gene families provides insights of decapod evolution.</title>
        <authorList>
            <person name="Jeong J.-H."/>
            <person name="Song I."/>
            <person name="Kim S."/>
            <person name="Choi T."/>
            <person name="Kim D."/>
            <person name="Ryu S."/>
            <person name="Kim W."/>
        </authorList>
    </citation>
    <scope>NUCLEOTIDE SEQUENCE [LARGE SCALE GENOMIC DNA]</scope>
    <source>
        <tissue evidence="1">Muscle</tissue>
    </source>
</reference>
<proteinExistence type="predicted"/>